<evidence type="ECO:0000313" key="2">
    <source>
        <dbReference type="Proteomes" id="UP000815325"/>
    </source>
</evidence>
<proteinExistence type="predicted"/>
<dbReference type="EMBL" id="MU069439">
    <property type="protein sequence ID" value="KAF5843693.1"/>
    <property type="molecule type" value="Genomic_DNA"/>
</dbReference>
<accession>A0ABQ7HA11</accession>
<comment type="caution">
    <text evidence="1">The sequence shown here is derived from an EMBL/GenBank/DDBJ whole genome shotgun (WGS) entry which is preliminary data.</text>
</comment>
<evidence type="ECO:0008006" key="3">
    <source>
        <dbReference type="Google" id="ProtNLM"/>
    </source>
</evidence>
<sequence>MTCCLELCSRSNQSWIRVPMSMNIQLKKEHDEESRRALGLGIKLDDALSRAHRAGWSQLLFECLASTFQHPFP</sequence>
<gene>
    <name evidence="1" type="ORF">DUNSADRAFT_10868</name>
</gene>
<dbReference type="Proteomes" id="UP000815325">
    <property type="component" value="Unassembled WGS sequence"/>
</dbReference>
<organism evidence="1 2">
    <name type="scientific">Dunaliella salina</name>
    <name type="common">Green alga</name>
    <name type="synonym">Protococcus salinus</name>
    <dbReference type="NCBI Taxonomy" id="3046"/>
    <lineage>
        <taxon>Eukaryota</taxon>
        <taxon>Viridiplantae</taxon>
        <taxon>Chlorophyta</taxon>
        <taxon>core chlorophytes</taxon>
        <taxon>Chlorophyceae</taxon>
        <taxon>CS clade</taxon>
        <taxon>Chlamydomonadales</taxon>
        <taxon>Dunaliellaceae</taxon>
        <taxon>Dunaliella</taxon>
    </lineage>
</organism>
<protein>
    <recommendedName>
        <fullName evidence="3">Encoded protein</fullName>
    </recommendedName>
</protein>
<keyword evidence="2" id="KW-1185">Reference proteome</keyword>
<evidence type="ECO:0000313" key="1">
    <source>
        <dbReference type="EMBL" id="KAF5843693.1"/>
    </source>
</evidence>
<reference evidence="1" key="1">
    <citation type="submission" date="2017-08" db="EMBL/GenBank/DDBJ databases">
        <authorList>
            <person name="Polle J.E."/>
            <person name="Barry K."/>
            <person name="Cushman J."/>
            <person name="Schmutz J."/>
            <person name="Tran D."/>
            <person name="Hathwaick L.T."/>
            <person name="Yim W.C."/>
            <person name="Jenkins J."/>
            <person name="Mckie-Krisberg Z.M."/>
            <person name="Prochnik S."/>
            <person name="Lindquist E."/>
            <person name="Dockter R.B."/>
            <person name="Adam C."/>
            <person name="Molina H."/>
            <person name="Bunkerborg J."/>
            <person name="Jin E."/>
            <person name="Buchheim M."/>
            <person name="Magnuson J."/>
        </authorList>
    </citation>
    <scope>NUCLEOTIDE SEQUENCE</scope>
    <source>
        <strain evidence="1">CCAP 19/18</strain>
    </source>
</reference>
<name>A0ABQ7HA11_DUNSA</name>